<dbReference type="Pfam" id="PF00156">
    <property type="entry name" value="Pribosyltran"/>
    <property type="match status" value="1"/>
</dbReference>
<keyword evidence="3" id="KW-1185">Reference proteome</keyword>
<sequence length="204" mass="21450">MNDVSTSAALTARLGARTGHFLLESGYHGNLWLADLDDLFRRPRALSPQVAELARLISAYDVDGVCGPLTGGAFLAALVARELDLDFWWTERTRPPDAGSLYSAEYRLPPGTRLEGRRVAIVDDVVNAGSAVRATQDSVLAAGGSPVVIGALLTLGPSADPPAALSGLPVERLAHAHSELWDPATCPRCADGSPLTEPEAARSS</sequence>
<dbReference type="EMBL" id="JADBEM010000001">
    <property type="protein sequence ID" value="MBE1606300.1"/>
    <property type="molecule type" value="Genomic_DNA"/>
</dbReference>
<proteinExistence type="predicted"/>
<keyword evidence="2" id="KW-0328">Glycosyltransferase</keyword>
<dbReference type="GO" id="GO:0004588">
    <property type="term" value="F:orotate phosphoribosyltransferase activity"/>
    <property type="evidence" value="ECO:0007669"/>
    <property type="project" value="UniProtKB-EC"/>
</dbReference>
<feature type="domain" description="Phosphoribosyltransferase" evidence="1">
    <location>
        <begin position="61"/>
        <end position="153"/>
    </location>
</feature>
<name>A0A927RBP9_9ACTN</name>
<dbReference type="Gene3D" id="3.40.50.2020">
    <property type="match status" value="1"/>
</dbReference>
<gene>
    <name evidence="2" type="ORF">HEB94_003148</name>
</gene>
<accession>A0A927RBP9</accession>
<comment type="caution">
    <text evidence="2">The sequence shown here is derived from an EMBL/GenBank/DDBJ whole genome shotgun (WGS) entry which is preliminary data.</text>
</comment>
<dbReference type="SUPFAM" id="SSF53271">
    <property type="entry name" value="PRTase-like"/>
    <property type="match status" value="1"/>
</dbReference>
<dbReference type="RefSeq" id="WP_192750452.1">
    <property type="nucleotide sequence ID" value="NZ_BAABJL010000085.1"/>
</dbReference>
<keyword evidence="2" id="KW-0808">Transferase</keyword>
<dbReference type="Proteomes" id="UP000638648">
    <property type="component" value="Unassembled WGS sequence"/>
</dbReference>
<organism evidence="2 3">
    <name type="scientific">Actinopolymorpha pittospori</name>
    <dbReference type="NCBI Taxonomy" id="648752"/>
    <lineage>
        <taxon>Bacteria</taxon>
        <taxon>Bacillati</taxon>
        <taxon>Actinomycetota</taxon>
        <taxon>Actinomycetes</taxon>
        <taxon>Propionibacteriales</taxon>
        <taxon>Actinopolymorphaceae</taxon>
        <taxon>Actinopolymorpha</taxon>
    </lineage>
</organism>
<dbReference type="InterPro" id="IPR029057">
    <property type="entry name" value="PRTase-like"/>
</dbReference>
<evidence type="ECO:0000313" key="3">
    <source>
        <dbReference type="Proteomes" id="UP000638648"/>
    </source>
</evidence>
<dbReference type="InterPro" id="IPR000836">
    <property type="entry name" value="PRTase_dom"/>
</dbReference>
<dbReference type="CDD" id="cd06223">
    <property type="entry name" value="PRTases_typeI"/>
    <property type="match status" value="1"/>
</dbReference>
<evidence type="ECO:0000313" key="2">
    <source>
        <dbReference type="EMBL" id="MBE1606300.1"/>
    </source>
</evidence>
<protein>
    <submittedName>
        <fullName evidence="2">Orotate phosphoribosyltransferase</fullName>
        <ecNumber evidence="2">2.4.2.10</ecNumber>
    </submittedName>
</protein>
<dbReference type="EC" id="2.4.2.10" evidence="2"/>
<dbReference type="AlphaFoldDB" id="A0A927RBP9"/>
<reference evidence="2" key="1">
    <citation type="submission" date="2020-10" db="EMBL/GenBank/DDBJ databases">
        <title>Sequencing the genomes of 1000 actinobacteria strains.</title>
        <authorList>
            <person name="Klenk H.-P."/>
        </authorList>
    </citation>
    <scope>NUCLEOTIDE SEQUENCE</scope>
    <source>
        <strain evidence="2">DSM 45354</strain>
    </source>
</reference>
<evidence type="ECO:0000259" key="1">
    <source>
        <dbReference type="Pfam" id="PF00156"/>
    </source>
</evidence>